<dbReference type="InterPro" id="IPR001647">
    <property type="entry name" value="HTH_TetR"/>
</dbReference>
<sequence>MEKVNMKAQILNEALELFSKRGFEATSIAQIAEAVGLKKASLYSHFASKQDILDTLLDVMEKKYSENSILSKVNWDNPEFIKDMEKMSAKDLGNMVKRHIIFIIHEPGISKMRKFFTIEQFRNEKIAKVQTQHSYEDILKFSNGLIRFLIKKGDLVDDNPDIIAAQFAWPVSIWINLCDREPEREAEVLELVDRHIHQMLRIYKNNDNS</sequence>
<dbReference type="Proteomes" id="UP000198838">
    <property type="component" value="Unassembled WGS sequence"/>
</dbReference>
<dbReference type="PROSITE" id="PS50977">
    <property type="entry name" value="HTH_TETR_2"/>
    <property type="match status" value="1"/>
</dbReference>
<dbReference type="SUPFAM" id="SSF46689">
    <property type="entry name" value="Homeodomain-like"/>
    <property type="match status" value="1"/>
</dbReference>
<dbReference type="PANTHER" id="PTHR43479">
    <property type="entry name" value="ACREF/ENVCD OPERON REPRESSOR-RELATED"/>
    <property type="match status" value="1"/>
</dbReference>
<feature type="domain" description="HTH tetR-type" evidence="3">
    <location>
        <begin position="4"/>
        <end position="64"/>
    </location>
</feature>
<dbReference type="STRING" id="1120918.SAMN05216249_1226"/>
<dbReference type="InterPro" id="IPR050624">
    <property type="entry name" value="HTH-type_Tx_Regulator"/>
</dbReference>
<gene>
    <name evidence="4" type="ORF">SAMN05216249_1226</name>
</gene>
<accession>A0A1I1AAP4</accession>
<evidence type="ECO:0000256" key="2">
    <source>
        <dbReference type="PROSITE-ProRule" id="PRU00335"/>
    </source>
</evidence>
<protein>
    <submittedName>
        <fullName evidence="4">DNA-binding transcriptional regulator, AcrR family</fullName>
    </submittedName>
</protein>
<dbReference type="Pfam" id="PF00440">
    <property type="entry name" value="TetR_N"/>
    <property type="match status" value="1"/>
</dbReference>
<dbReference type="InterPro" id="IPR009057">
    <property type="entry name" value="Homeodomain-like_sf"/>
</dbReference>
<evidence type="ECO:0000259" key="3">
    <source>
        <dbReference type="PROSITE" id="PS50977"/>
    </source>
</evidence>
<evidence type="ECO:0000313" key="4">
    <source>
        <dbReference type="EMBL" id="SFB33588.1"/>
    </source>
</evidence>
<reference evidence="4 5" key="1">
    <citation type="submission" date="2016-10" db="EMBL/GenBank/DDBJ databases">
        <authorList>
            <person name="de Groot N.N."/>
        </authorList>
    </citation>
    <scope>NUCLEOTIDE SEQUENCE [LARGE SCALE GENOMIC DNA]</scope>
    <source>
        <strain evidence="4 5">DSM 5522</strain>
    </source>
</reference>
<evidence type="ECO:0000313" key="5">
    <source>
        <dbReference type="Proteomes" id="UP000198838"/>
    </source>
</evidence>
<feature type="DNA-binding region" description="H-T-H motif" evidence="2">
    <location>
        <begin position="27"/>
        <end position="46"/>
    </location>
</feature>
<dbReference type="Gene3D" id="1.10.357.10">
    <property type="entry name" value="Tetracycline Repressor, domain 2"/>
    <property type="match status" value="1"/>
</dbReference>
<dbReference type="GO" id="GO:0003677">
    <property type="term" value="F:DNA binding"/>
    <property type="evidence" value="ECO:0007669"/>
    <property type="project" value="UniProtKB-UniRule"/>
</dbReference>
<proteinExistence type="predicted"/>
<keyword evidence="5" id="KW-1185">Reference proteome</keyword>
<dbReference type="OrthoDB" id="9808476at2"/>
<dbReference type="PANTHER" id="PTHR43479:SF11">
    <property type="entry name" value="ACREF_ENVCD OPERON REPRESSOR-RELATED"/>
    <property type="match status" value="1"/>
</dbReference>
<dbReference type="PRINTS" id="PR00455">
    <property type="entry name" value="HTHTETR"/>
</dbReference>
<dbReference type="AlphaFoldDB" id="A0A1I1AAP4"/>
<dbReference type="RefSeq" id="WP_092874229.1">
    <property type="nucleotide sequence ID" value="NZ_FOJY01000022.1"/>
</dbReference>
<keyword evidence="1 2" id="KW-0238">DNA-binding</keyword>
<dbReference type="EMBL" id="FOJY01000022">
    <property type="protein sequence ID" value="SFB33588.1"/>
    <property type="molecule type" value="Genomic_DNA"/>
</dbReference>
<organism evidence="4 5">
    <name type="scientific">Acetitomaculum ruminis DSM 5522</name>
    <dbReference type="NCBI Taxonomy" id="1120918"/>
    <lineage>
        <taxon>Bacteria</taxon>
        <taxon>Bacillati</taxon>
        <taxon>Bacillota</taxon>
        <taxon>Clostridia</taxon>
        <taxon>Lachnospirales</taxon>
        <taxon>Lachnospiraceae</taxon>
        <taxon>Acetitomaculum</taxon>
    </lineage>
</organism>
<name>A0A1I1AAP4_9FIRM</name>
<evidence type="ECO:0000256" key="1">
    <source>
        <dbReference type="ARBA" id="ARBA00023125"/>
    </source>
</evidence>